<feature type="transmembrane region" description="Helical" evidence="5">
    <location>
        <begin position="282"/>
        <end position="308"/>
    </location>
</feature>
<reference evidence="7" key="1">
    <citation type="submission" date="2015-07" db="EMBL/GenBank/DDBJ databases">
        <title>Draft Genome Sequence of Oceanobacillus picturae Heshi-B3 that Was Isolated from Fermented Rice Bran with Aging Salted Mackerel, Which Was Named Heshiko as Traditional Fermented Seafood in Japan.</title>
        <authorList>
            <person name="Akuzawa S."/>
            <person name="Nakagawa J."/>
            <person name="Kanekatsu T."/>
            <person name="Kanesaki Y."/>
            <person name="Suzuki T."/>
        </authorList>
    </citation>
    <scope>NUCLEOTIDE SEQUENCE [LARGE SCALE GENOMIC DNA]</scope>
    <source>
        <strain evidence="7">Heshi-B3</strain>
    </source>
</reference>
<sequence length="459" mass="50331">MRTVGNNSRKDEGVAFMSSLLSEIEATFKANDDFFLLPQNIQGIDIVLMGLTSLIDISKSIEALEEKLVEKNLTKKEILMQLNNSGEKKTNIEEISSSVIEGKLLVLVKSKATVITLKPIGKKLSRSVESSENEQVLQGPLVAFTEELDTSIGILRKQLPTANLLVKNYTMGRDINRKLSLLYCKGKASQKLIRAIMDKIETSQDKEINNIQDLIKVLGMRSHSVVAPFKITELPEEAAQSLLKGKVALFLDNFPFALILPGVIWDLFILENDRNFTYPLMLAIRLLRIVAIIVSLIVPGLYVALVAVNPEVLRIELALSIAQSREGIPYPAFVEMLFMLIIMEFIIEGSIRLPKSIGPTITMVGGIIIGQAVVEAKLVSNILIIFLAAATIANSTIIGFQNAASIRLFKYIILILAAIYGVLGVLAGIFLIGAHLASIQVFGISYLSNNLKKEGAKIG</sequence>
<dbReference type="AlphaFoldDB" id="A0A0U9HH02"/>
<reference evidence="6 7" key="2">
    <citation type="journal article" date="2016" name="Genome Announc.">
        <title>Draft Genome Sequence of Oceanobacillus picturae Heshi-B3, Isolated from Fermented Rice Bran in a Traditional Japanese Seafood Dish.</title>
        <authorList>
            <person name="Akuzawa S."/>
            <person name="Nagaoka J."/>
            <person name="Kanekatsu M."/>
            <person name="Kanesaki Y."/>
            <person name="Suzuki T."/>
        </authorList>
    </citation>
    <scope>NUCLEOTIDE SEQUENCE [LARGE SCALE GENOMIC DNA]</scope>
    <source>
        <strain evidence="6 7">Heshi-B3</strain>
    </source>
</reference>
<evidence type="ECO:0000256" key="3">
    <source>
        <dbReference type="ARBA" id="ARBA00023136"/>
    </source>
</evidence>
<evidence type="ECO:0000313" key="7">
    <source>
        <dbReference type="Proteomes" id="UP000052946"/>
    </source>
</evidence>
<dbReference type="PANTHER" id="PTHR22550:SF5">
    <property type="entry name" value="LEUCINE ZIPPER PROTEIN 4"/>
    <property type="match status" value="1"/>
</dbReference>
<keyword evidence="5" id="KW-0812">Transmembrane</keyword>
<dbReference type="InterPro" id="IPR050768">
    <property type="entry name" value="UPF0353/GerABKA_families"/>
</dbReference>
<feature type="transmembrane region" description="Helical" evidence="5">
    <location>
        <begin position="356"/>
        <end position="374"/>
    </location>
</feature>
<protein>
    <submittedName>
        <fullName evidence="6">Spore gernimation protein GerA</fullName>
    </submittedName>
</protein>
<keyword evidence="3 4" id="KW-0472">Membrane</keyword>
<dbReference type="PANTHER" id="PTHR22550">
    <property type="entry name" value="SPORE GERMINATION PROTEIN"/>
    <property type="match status" value="1"/>
</dbReference>
<dbReference type="InterPro" id="IPR004995">
    <property type="entry name" value="Spore_Ger"/>
</dbReference>
<evidence type="ECO:0000256" key="5">
    <source>
        <dbReference type="SAM" id="Phobius"/>
    </source>
</evidence>
<comment type="subcellular location">
    <subcellularLocation>
        <location evidence="4">Cell membrane</location>
    </subcellularLocation>
    <subcellularLocation>
        <location evidence="1">Membrane</location>
        <topology evidence="1">Multi-pass membrane protein</topology>
    </subcellularLocation>
</comment>
<proteinExistence type="inferred from homology"/>
<evidence type="ECO:0000313" key="6">
    <source>
        <dbReference type="EMBL" id="GAQ19528.1"/>
    </source>
</evidence>
<name>A0A0U9HH02_9BACI</name>
<feature type="transmembrane region" description="Helical" evidence="5">
    <location>
        <begin position="247"/>
        <end position="270"/>
    </location>
</feature>
<comment type="caution">
    <text evidence="6">The sequence shown here is derived from an EMBL/GenBank/DDBJ whole genome shotgun (WGS) entry which is preliminary data.</text>
</comment>
<dbReference type="PIRSF" id="PIRSF005690">
    <property type="entry name" value="GerBA"/>
    <property type="match status" value="1"/>
</dbReference>
<feature type="transmembrane region" description="Helical" evidence="5">
    <location>
        <begin position="328"/>
        <end position="347"/>
    </location>
</feature>
<accession>A0A0U9HH02</accession>
<feature type="transmembrane region" description="Helical" evidence="5">
    <location>
        <begin position="380"/>
        <end position="400"/>
    </location>
</feature>
<evidence type="ECO:0000256" key="2">
    <source>
        <dbReference type="ARBA" id="ARBA00005278"/>
    </source>
</evidence>
<dbReference type="GO" id="GO:0009847">
    <property type="term" value="P:spore germination"/>
    <property type="evidence" value="ECO:0007669"/>
    <property type="project" value="UniProtKB-UniRule"/>
</dbReference>
<dbReference type="Proteomes" id="UP000052946">
    <property type="component" value="Unassembled WGS sequence"/>
</dbReference>
<comment type="similarity">
    <text evidence="2 4">Belongs to the GerABKA family.</text>
</comment>
<evidence type="ECO:0000256" key="4">
    <source>
        <dbReference type="PIRNR" id="PIRNR005690"/>
    </source>
</evidence>
<dbReference type="EMBL" id="BBXV01000048">
    <property type="protein sequence ID" value="GAQ19528.1"/>
    <property type="molecule type" value="Genomic_DNA"/>
</dbReference>
<feature type="transmembrane region" description="Helical" evidence="5">
    <location>
        <begin position="412"/>
        <end position="437"/>
    </location>
</feature>
<gene>
    <name evidence="6" type="ORF">OPHB3_3497</name>
</gene>
<dbReference type="Pfam" id="PF03323">
    <property type="entry name" value="GerA"/>
    <property type="match status" value="1"/>
</dbReference>
<evidence type="ECO:0000256" key="1">
    <source>
        <dbReference type="ARBA" id="ARBA00004141"/>
    </source>
</evidence>
<dbReference type="GO" id="GO:0005886">
    <property type="term" value="C:plasma membrane"/>
    <property type="evidence" value="ECO:0007669"/>
    <property type="project" value="UniProtKB-SubCell"/>
</dbReference>
<organism evidence="6 7">
    <name type="scientific">Oceanobacillus picturae</name>
    <dbReference type="NCBI Taxonomy" id="171693"/>
    <lineage>
        <taxon>Bacteria</taxon>
        <taxon>Bacillati</taxon>
        <taxon>Bacillota</taxon>
        <taxon>Bacilli</taxon>
        <taxon>Bacillales</taxon>
        <taxon>Bacillaceae</taxon>
        <taxon>Oceanobacillus</taxon>
    </lineage>
</organism>
<keyword evidence="5" id="KW-1133">Transmembrane helix</keyword>